<dbReference type="Proteomes" id="UP001060085">
    <property type="component" value="Linkage Group LG08"/>
</dbReference>
<comment type="caution">
    <text evidence="1">The sequence shown here is derived from an EMBL/GenBank/DDBJ whole genome shotgun (WGS) entry which is preliminary data.</text>
</comment>
<evidence type="ECO:0000313" key="2">
    <source>
        <dbReference type="Proteomes" id="UP001060085"/>
    </source>
</evidence>
<accession>A0ACB9ZPU7</accession>
<gene>
    <name evidence="1" type="ORF">M9H77_35473</name>
</gene>
<evidence type="ECO:0000313" key="1">
    <source>
        <dbReference type="EMBL" id="KAI5649468.1"/>
    </source>
</evidence>
<proteinExistence type="predicted"/>
<reference evidence="2" key="1">
    <citation type="journal article" date="2023" name="Nat. Plants">
        <title>Single-cell RNA sequencing provides a high-resolution roadmap for understanding the multicellular compartmentation of specialized metabolism.</title>
        <authorList>
            <person name="Sun S."/>
            <person name="Shen X."/>
            <person name="Li Y."/>
            <person name="Li Y."/>
            <person name="Wang S."/>
            <person name="Li R."/>
            <person name="Zhang H."/>
            <person name="Shen G."/>
            <person name="Guo B."/>
            <person name="Wei J."/>
            <person name="Xu J."/>
            <person name="St-Pierre B."/>
            <person name="Chen S."/>
            <person name="Sun C."/>
        </authorList>
    </citation>
    <scope>NUCLEOTIDE SEQUENCE [LARGE SCALE GENOMIC DNA]</scope>
</reference>
<organism evidence="1 2">
    <name type="scientific">Catharanthus roseus</name>
    <name type="common">Madagascar periwinkle</name>
    <name type="synonym">Vinca rosea</name>
    <dbReference type="NCBI Taxonomy" id="4058"/>
    <lineage>
        <taxon>Eukaryota</taxon>
        <taxon>Viridiplantae</taxon>
        <taxon>Streptophyta</taxon>
        <taxon>Embryophyta</taxon>
        <taxon>Tracheophyta</taxon>
        <taxon>Spermatophyta</taxon>
        <taxon>Magnoliopsida</taxon>
        <taxon>eudicotyledons</taxon>
        <taxon>Gunneridae</taxon>
        <taxon>Pentapetalae</taxon>
        <taxon>asterids</taxon>
        <taxon>lamiids</taxon>
        <taxon>Gentianales</taxon>
        <taxon>Apocynaceae</taxon>
        <taxon>Rauvolfioideae</taxon>
        <taxon>Vinceae</taxon>
        <taxon>Catharanthinae</taxon>
        <taxon>Catharanthus</taxon>
    </lineage>
</organism>
<sequence>MEDDLCHVQQALKGLEQQLSHLAKGRRDFGGYPIYDNQWGYGNFSSHVRSYEPNSYACYESNRLRTRDCYNGISCKGIPRNDVRNGGNYVNMDERSHKSKVNELSQAQDVIDRKVIHNEKRNTCTFVKEEKSREGKVKSFSFKELKLFLESYASYVTLVLNVMDNPLTCDLAFDIDHMLKYSSPCAYLHKLLLFHAKLKGELVENCDYESSFLYTSMKTLDGFISSI</sequence>
<keyword evidence="2" id="KW-1185">Reference proteome</keyword>
<dbReference type="EMBL" id="CM044708">
    <property type="protein sequence ID" value="KAI5649468.1"/>
    <property type="molecule type" value="Genomic_DNA"/>
</dbReference>
<name>A0ACB9ZPU7_CATRO</name>
<protein>
    <submittedName>
        <fullName evidence="1">Uncharacterized protein</fullName>
    </submittedName>
</protein>